<protein>
    <submittedName>
        <fullName evidence="1">Uncharacterized protein</fullName>
    </submittedName>
</protein>
<dbReference type="OrthoDB" id="6051759at2759"/>
<organism evidence="1 2">
    <name type="scientific">Candidula unifasciata</name>
    <dbReference type="NCBI Taxonomy" id="100452"/>
    <lineage>
        <taxon>Eukaryota</taxon>
        <taxon>Metazoa</taxon>
        <taxon>Spiralia</taxon>
        <taxon>Lophotrochozoa</taxon>
        <taxon>Mollusca</taxon>
        <taxon>Gastropoda</taxon>
        <taxon>Heterobranchia</taxon>
        <taxon>Euthyneura</taxon>
        <taxon>Panpulmonata</taxon>
        <taxon>Eupulmonata</taxon>
        <taxon>Stylommatophora</taxon>
        <taxon>Helicina</taxon>
        <taxon>Helicoidea</taxon>
        <taxon>Geomitridae</taxon>
        <taxon>Candidula</taxon>
    </lineage>
</organism>
<evidence type="ECO:0000313" key="1">
    <source>
        <dbReference type="EMBL" id="CAG5131602.1"/>
    </source>
</evidence>
<dbReference type="EMBL" id="CAJHNH020004768">
    <property type="protein sequence ID" value="CAG5131602.1"/>
    <property type="molecule type" value="Genomic_DNA"/>
</dbReference>
<proteinExistence type="predicted"/>
<accession>A0A8S3ZUT0</accession>
<evidence type="ECO:0000313" key="2">
    <source>
        <dbReference type="Proteomes" id="UP000678393"/>
    </source>
</evidence>
<sequence>MGTTGFAFAEIPVAEPGFHQIQAQPGYQVSFGGYVFGQGDVTAYAAPLAMEGNKVVEHMFWSEPSNVEIHNDNLART</sequence>
<name>A0A8S3ZUT0_9EUPU</name>
<dbReference type="Proteomes" id="UP000678393">
    <property type="component" value="Unassembled WGS sequence"/>
</dbReference>
<gene>
    <name evidence="1" type="ORF">CUNI_LOCUS17160</name>
</gene>
<comment type="caution">
    <text evidence="1">The sequence shown here is derived from an EMBL/GenBank/DDBJ whole genome shotgun (WGS) entry which is preliminary data.</text>
</comment>
<feature type="non-terminal residue" evidence="1">
    <location>
        <position position="77"/>
    </location>
</feature>
<dbReference type="AlphaFoldDB" id="A0A8S3ZUT0"/>
<keyword evidence="2" id="KW-1185">Reference proteome</keyword>
<reference evidence="1" key="1">
    <citation type="submission" date="2021-04" db="EMBL/GenBank/DDBJ databases">
        <authorList>
            <consortium name="Molecular Ecology Group"/>
        </authorList>
    </citation>
    <scope>NUCLEOTIDE SEQUENCE</scope>
</reference>